<dbReference type="GO" id="GO:0009089">
    <property type="term" value="P:lysine biosynthetic process via diaminopimelate"/>
    <property type="evidence" value="ECO:0007669"/>
    <property type="project" value="UniProtKB-UniRule"/>
</dbReference>
<dbReference type="NCBIfam" id="TIGR00036">
    <property type="entry name" value="dapB"/>
    <property type="match status" value="1"/>
</dbReference>
<dbReference type="InterPro" id="IPR023940">
    <property type="entry name" value="DHDPR_bac"/>
</dbReference>
<dbReference type="SUPFAM" id="SSF51735">
    <property type="entry name" value="NAD(P)-binding Rossmann-fold domains"/>
    <property type="match status" value="1"/>
</dbReference>
<dbReference type="HAMAP" id="MF_00102">
    <property type="entry name" value="DapB"/>
    <property type="match status" value="1"/>
</dbReference>
<dbReference type="AlphaFoldDB" id="S7UH31"/>
<comment type="similarity">
    <text evidence="1 13">Belongs to the DapB family.</text>
</comment>
<dbReference type="GO" id="GO:0008839">
    <property type="term" value="F:4-hydroxy-tetrahydrodipicolinate reductase"/>
    <property type="evidence" value="ECO:0007669"/>
    <property type="project" value="UniProtKB-UniRule"/>
</dbReference>
<dbReference type="GO" id="GO:0050661">
    <property type="term" value="F:NADP binding"/>
    <property type="evidence" value="ECO:0007669"/>
    <property type="project" value="UniProtKB-UniRule"/>
</dbReference>
<evidence type="ECO:0000256" key="2">
    <source>
        <dbReference type="ARBA" id="ARBA00022490"/>
    </source>
</evidence>
<evidence type="ECO:0000259" key="15">
    <source>
        <dbReference type="Pfam" id="PF05173"/>
    </source>
</evidence>
<dbReference type="SUPFAM" id="SSF55347">
    <property type="entry name" value="Glyceraldehyde-3-phosphate dehydrogenase-like, C-terminal domain"/>
    <property type="match status" value="1"/>
</dbReference>
<keyword evidence="5 13" id="KW-0220">Diaminopimelate biosynthesis</keyword>
<feature type="binding site" evidence="13">
    <location>
        <begin position="159"/>
        <end position="160"/>
    </location>
    <ligand>
        <name>(S)-2,3,4,5-tetrahydrodipicolinate</name>
        <dbReference type="ChEBI" id="CHEBI:16845"/>
    </ligand>
</feature>
<comment type="subunit">
    <text evidence="13">Homotetramer.</text>
</comment>
<feature type="active site" description="Proton donor/acceptor" evidence="13">
    <location>
        <position position="149"/>
    </location>
</feature>
<proteinExistence type="inferred from homology"/>
<dbReference type="Gene3D" id="3.30.360.10">
    <property type="entry name" value="Dihydrodipicolinate Reductase, domain 2"/>
    <property type="match status" value="1"/>
</dbReference>
<dbReference type="InterPro" id="IPR000846">
    <property type="entry name" value="DapB_N"/>
</dbReference>
<organism evidence="16 17">
    <name type="scientific">Alkalidesulfovibrio alkalitolerans DSM 16529</name>
    <dbReference type="NCBI Taxonomy" id="1121439"/>
    <lineage>
        <taxon>Bacteria</taxon>
        <taxon>Pseudomonadati</taxon>
        <taxon>Thermodesulfobacteriota</taxon>
        <taxon>Desulfovibrionia</taxon>
        <taxon>Desulfovibrionales</taxon>
        <taxon>Desulfovibrionaceae</taxon>
        <taxon>Alkalidesulfovibrio</taxon>
    </lineage>
</organism>
<feature type="binding site" evidence="13">
    <location>
        <position position="35"/>
    </location>
    <ligand>
        <name>NAD(+)</name>
        <dbReference type="ChEBI" id="CHEBI:57540"/>
    </ligand>
</feature>
<keyword evidence="8 13" id="KW-0457">Lysine biosynthesis</keyword>
<dbReference type="PIRSF" id="PIRSF000161">
    <property type="entry name" value="DHPR"/>
    <property type="match status" value="1"/>
</dbReference>
<dbReference type="PANTHER" id="PTHR20836:SF0">
    <property type="entry name" value="4-HYDROXY-TETRAHYDRODIPICOLINATE REDUCTASE 1, CHLOROPLASTIC-RELATED"/>
    <property type="match status" value="1"/>
</dbReference>
<dbReference type="GO" id="GO:0005829">
    <property type="term" value="C:cytosol"/>
    <property type="evidence" value="ECO:0007669"/>
    <property type="project" value="TreeGrafter"/>
</dbReference>
<evidence type="ECO:0000313" key="17">
    <source>
        <dbReference type="Proteomes" id="UP000014975"/>
    </source>
</evidence>
<evidence type="ECO:0000313" key="16">
    <source>
        <dbReference type="EMBL" id="EPR31563.1"/>
    </source>
</evidence>
<comment type="subcellular location">
    <subcellularLocation>
        <location evidence="13">Cytoplasm</location>
    </subcellularLocation>
</comment>
<dbReference type="InterPro" id="IPR036291">
    <property type="entry name" value="NAD(P)-bd_dom_sf"/>
</dbReference>
<dbReference type="Pfam" id="PF01113">
    <property type="entry name" value="DapB_N"/>
    <property type="match status" value="1"/>
</dbReference>
<evidence type="ECO:0000256" key="12">
    <source>
        <dbReference type="ARBA" id="ARBA00049396"/>
    </source>
</evidence>
<dbReference type="EMBL" id="ATHI01000028">
    <property type="protein sequence ID" value="EPR31563.1"/>
    <property type="molecule type" value="Genomic_DNA"/>
</dbReference>
<dbReference type="InterPro" id="IPR022664">
    <property type="entry name" value="DapB_N_CS"/>
</dbReference>
<comment type="caution">
    <text evidence="16">The sequence shown here is derived from an EMBL/GenBank/DDBJ whole genome shotgun (WGS) entry which is preliminary data.</text>
</comment>
<comment type="catalytic activity">
    <reaction evidence="11 13">
        <text>(S)-2,3,4,5-tetrahydrodipicolinate + NADP(+) + H2O = (2S,4S)-4-hydroxy-2,3,4,5-tetrahydrodipicolinate + NADPH + H(+)</text>
        <dbReference type="Rhea" id="RHEA:35331"/>
        <dbReference type="ChEBI" id="CHEBI:15377"/>
        <dbReference type="ChEBI" id="CHEBI:15378"/>
        <dbReference type="ChEBI" id="CHEBI:16845"/>
        <dbReference type="ChEBI" id="CHEBI:57783"/>
        <dbReference type="ChEBI" id="CHEBI:58349"/>
        <dbReference type="ChEBI" id="CHEBI:67139"/>
        <dbReference type="EC" id="1.17.1.8"/>
    </reaction>
</comment>
<evidence type="ECO:0000256" key="6">
    <source>
        <dbReference type="ARBA" id="ARBA00023002"/>
    </source>
</evidence>
<dbReference type="PATRIC" id="fig|1121439.3.peg.2256"/>
<evidence type="ECO:0000259" key="14">
    <source>
        <dbReference type="Pfam" id="PF01113"/>
    </source>
</evidence>
<comment type="caution">
    <text evidence="13">Was originally thought to be a dihydrodipicolinate reductase (DHDPR), catalyzing the conversion of dihydrodipicolinate to tetrahydrodipicolinate. However, it was shown in E.coli that the substrate of the enzymatic reaction is not dihydrodipicolinate (DHDP) but in fact (2S,4S)-4-hydroxy-2,3,4,5-tetrahydrodipicolinic acid (HTPA), the product released by the DapA-catalyzed reaction.</text>
</comment>
<dbReference type="OrthoDB" id="9790352at2"/>
<keyword evidence="6 13" id="KW-0560">Oxidoreductase</keyword>
<name>S7UH31_9BACT</name>
<evidence type="ECO:0000256" key="4">
    <source>
        <dbReference type="ARBA" id="ARBA00022857"/>
    </source>
</evidence>
<evidence type="ECO:0000256" key="13">
    <source>
        <dbReference type="HAMAP-Rule" id="MF_00102"/>
    </source>
</evidence>
<dbReference type="CDD" id="cd02274">
    <property type="entry name" value="DHDPR_N"/>
    <property type="match status" value="1"/>
</dbReference>
<dbReference type="GO" id="GO:0016726">
    <property type="term" value="F:oxidoreductase activity, acting on CH or CH2 groups, NAD or NADP as acceptor"/>
    <property type="evidence" value="ECO:0007669"/>
    <property type="project" value="UniProtKB-UniRule"/>
</dbReference>
<dbReference type="GO" id="GO:0051287">
    <property type="term" value="F:NAD binding"/>
    <property type="evidence" value="ECO:0007669"/>
    <property type="project" value="UniProtKB-UniRule"/>
</dbReference>
<feature type="active site" description="Proton donor" evidence="13">
    <location>
        <position position="153"/>
    </location>
</feature>
<feature type="domain" description="Dihydrodipicolinate reductase N-terminal" evidence="14">
    <location>
        <begin position="4"/>
        <end position="119"/>
    </location>
</feature>
<dbReference type="FunFam" id="3.30.360.10:FF:000004">
    <property type="entry name" value="4-hydroxy-tetrahydrodipicolinate reductase"/>
    <property type="match status" value="1"/>
</dbReference>
<dbReference type="PANTHER" id="PTHR20836">
    <property type="entry name" value="DIHYDRODIPICOLINATE REDUCTASE"/>
    <property type="match status" value="1"/>
</dbReference>
<dbReference type="Proteomes" id="UP000014975">
    <property type="component" value="Unassembled WGS sequence"/>
</dbReference>
<dbReference type="Pfam" id="PF05173">
    <property type="entry name" value="DapB_C"/>
    <property type="match status" value="1"/>
</dbReference>
<evidence type="ECO:0000256" key="11">
    <source>
        <dbReference type="ARBA" id="ARBA00049080"/>
    </source>
</evidence>
<feature type="domain" description="Dihydrodipicolinate reductase C-terminal" evidence="15">
    <location>
        <begin position="122"/>
        <end position="258"/>
    </location>
</feature>
<comment type="pathway">
    <text evidence="9 13">Amino-acid biosynthesis; L-lysine biosynthesis via DAP pathway; (S)-tetrahydrodipicolinate from L-aspartate: step 4/4.</text>
</comment>
<evidence type="ECO:0000256" key="9">
    <source>
        <dbReference type="ARBA" id="ARBA00037922"/>
    </source>
</evidence>
<protein>
    <recommendedName>
        <fullName evidence="10 13">4-hydroxy-tetrahydrodipicolinate reductase</fullName>
        <shortName evidence="13">HTPA reductase</shortName>
        <ecNumber evidence="10 13">1.17.1.8</ecNumber>
    </recommendedName>
</protein>
<keyword evidence="2 13" id="KW-0963">Cytoplasm</keyword>
<keyword evidence="4 13" id="KW-0521">NADP</keyword>
<dbReference type="STRING" id="1121439.dsat_0887"/>
<dbReference type="EC" id="1.17.1.8" evidence="10 13"/>
<feature type="binding site" evidence="13">
    <location>
        <begin position="9"/>
        <end position="14"/>
    </location>
    <ligand>
        <name>NAD(+)</name>
        <dbReference type="ChEBI" id="CHEBI:57540"/>
    </ligand>
</feature>
<evidence type="ECO:0000256" key="1">
    <source>
        <dbReference type="ARBA" id="ARBA00006642"/>
    </source>
</evidence>
<dbReference type="RefSeq" id="WP_020887584.1">
    <property type="nucleotide sequence ID" value="NZ_ATHI01000028.1"/>
</dbReference>
<evidence type="ECO:0000256" key="7">
    <source>
        <dbReference type="ARBA" id="ARBA00023027"/>
    </source>
</evidence>
<dbReference type="eggNOG" id="COG0289">
    <property type="taxonomic scope" value="Bacteria"/>
</dbReference>
<comment type="catalytic activity">
    <reaction evidence="12 13">
        <text>(S)-2,3,4,5-tetrahydrodipicolinate + NAD(+) + H2O = (2S,4S)-4-hydroxy-2,3,4,5-tetrahydrodipicolinate + NADH + H(+)</text>
        <dbReference type="Rhea" id="RHEA:35323"/>
        <dbReference type="ChEBI" id="CHEBI:15377"/>
        <dbReference type="ChEBI" id="CHEBI:15378"/>
        <dbReference type="ChEBI" id="CHEBI:16845"/>
        <dbReference type="ChEBI" id="CHEBI:57540"/>
        <dbReference type="ChEBI" id="CHEBI:57945"/>
        <dbReference type="ChEBI" id="CHEBI:67139"/>
        <dbReference type="EC" id="1.17.1.8"/>
    </reaction>
</comment>
<keyword evidence="7 13" id="KW-0520">NAD</keyword>
<dbReference type="UniPathway" id="UPA00034">
    <property type="reaction ID" value="UER00018"/>
</dbReference>
<evidence type="ECO:0000256" key="8">
    <source>
        <dbReference type="ARBA" id="ARBA00023154"/>
    </source>
</evidence>
<dbReference type="GO" id="GO:0019877">
    <property type="term" value="P:diaminopimelate biosynthetic process"/>
    <property type="evidence" value="ECO:0007669"/>
    <property type="project" value="UniProtKB-UniRule"/>
</dbReference>
<keyword evidence="3 13" id="KW-0028">Amino-acid biosynthesis</keyword>
<accession>S7UH31</accession>
<dbReference type="InterPro" id="IPR022663">
    <property type="entry name" value="DapB_C"/>
</dbReference>
<dbReference type="PROSITE" id="PS01298">
    <property type="entry name" value="DAPB"/>
    <property type="match status" value="1"/>
</dbReference>
<comment type="function">
    <text evidence="13">Catalyzes the conversion of 4-hydroxy-tetrahydrodipicolinate (HTPA) to tetrahydrodipicolinate.</text>
</comment>
<evidence type="ECO:0000256" key="5">
    <source>
        <dbReference type="ARBA" id="ARBA00022915"/>
    </source>
</evidence>
<feature type="binding site" evidence="13">
    <location>
        <position position="150"/>
    </location>
    <ligand>
        <name>(S)-2,3,4,5-tetrahydrodipicolinate</name>
        <dbReference type="ChEBI" id="CHEBI:16845"/>
    </ligand>
</feature>
<feature type="binding site" evidence="13">
    <location>
        <begin position="92"/>
        <end position="94"/>
    </location>
    <ligand>
        <name>NAD(+)</name>
        <dbReference type="ChEBI" id="CHEBI:57540"/>
    </ligand>
</feature>
<feature type="binding site" evidence="13">
    <location>
        <position position="36"/>
    </location>
    <ligand>
        <name>NADP(+)</name>
        <dbReference type="ChEBI" id="CHEBI:58349"/>
    </ligand>
</feature>
<dbReference type="Gene3D" id="3.40.50.720">
    <property type="entry name" value="NAD(P)-binding Rossmann-like Domain"/>
    <property type="match status" value="1"/>
</dbReference>
<gene>
    <name evidence="13" type="primary">dapB</name>
    <name evidence="16" type="ORF">dsat_0887</name>
</gene>
<keyword evidence="17" id="KW-1185">Reference proteome</keyword>
<evidence type="ECO:0000256" key="3">
    <source>
        <dbReference type="ARBA" id="ARBA00022605"/>
    </source>
</evidence>
<sequence>MSVSVVIHGAAGRMGQTLCSLAKADPELTLAGVVDRSGSEERLAVWGCPMGSDLGEVLKQAPGAIVVDFSSPEASVGVARTVAANGAGAVIGTTGLTDEQQAALRGAAATARLFWAPNMSVGVNVLLKVLPELVAKLGPAYDLEITEIHHNKKADAPSGTAIKLGQCIADARGWKLEEKGNFARHGIIGPRPKEEIGVMTVRGGDVVGDHTVYFFGPGERIEVTHRAHSRETFAQGALRAAKWLSTQQPGKLYSMSDIF</sequence>
<evidence type="ECO:0000256" key="10">
    <source>
        <dbReference type="ARBA" id="ARBA00038983"/>
    </source>
</evidence>
<reference evidence="16 17" key="1">
    <citation type="journal article" date="2013" name="Genome Announc.">
        <title>Draft genome sequences for three mercury-methylating, sulfate-reducing bacteria.</title>
        <authorList>
            <person name="Brown S.D."/>
            <person name="Hurt R.A.Jr."/>
            <person name="Gilmour C.C."/>
            <person name="Elias D.A."/>
        </authorList>
    </citation>
    <scope>NUCLEOTIDE SEQUENCE [LARGE SCALE GENOMIC DNA]</scope>
    <source>
        <strain evidence="16 17">DSM 16529</strain>
    </source>
</reference>
<feature type="binding site" evidence="13">
    <location>
        <begin position="116"/>
        <end position="119"/>
    </location>
    <ligand>
        <name>NAD(+)</name>
        <dbReference type="ChEBI" id="CHEBI:57540"/>
    </ligand>
</feature>